<comment type="caution">
    <text evidence="1">The sequence shown here is derived from an EMBL/GenBank/DDBJ whole genome shotgun (WGS) entry which is preliminary data.</text>
</comment>
<name>A0ACA9MNF2_9GLOM</name>
<evidence type="ECO:0000313" key="1">
    <source>
        <dbReference type="EMBL" id="CAG8597125.1"/>
    </source>
</evidence>
<organism evidence="1 2">
    <name type="scientific">Racocetra persica</name>
    <dbReference type="NCBI Taxonomy" id="160502"/>
    <lineage>
        <taxon>Eukaryota</taxon>
        <taxon>Fungi</taxon>
        <taxon>Fungi incertae sedis</taxon>
        <taxon>Mucoromycota</taxon>
        <taxon>Glomeromycotina</taxon>
        <taxon>Glomeromycetes</taxon>
        <taxon>Diversisporales</taxon>
        <taxon>Gigasporaceae</taxon>
        <taxon>Racocetra</taxon>
    </lineage>
</organism>
<dbReference type="EMBL" id="CAJVQC010008819">
    <property type="protein sequence ID" value="CAG8597125.1"/>
    <property type="molecule type" value="Genomic_DNA"/>
</dbReference>
<evidence type="ECO:0000313" key="2">
    <source>
        <dbReference type="Proteomes" id="UP000789920"/>
    </source>
</evidence>
<proteinExistence type="predicted"/>
<dbReference type="Proteomes" id="UP000789920">
    <property type="component" value="Unassembled WGS sequence"/>
</dbReference>
<gene>
    <name evidence="1" type="ORF">RPERSI_LOCUS5774</name>
</gene>
<sequence length="103" mass="11617">MKIKYATANGLLKKVIQLGLNIELTLLAKSYNIPDSSDESDGFDSSDLNYDNDKLDSQDIENINPSLIQNPIVHTRKGAPHKTRFKESHEVKQKNAEYQKTKG</sequence>
<keyword evidence="2" id="KW-1185">Reference proteome</keyword>
<protein>
    <submittedName>
        <fullName evidence="1">24091_t:CDS:1</fullName>
    </submittedName>
</protein>
<accession>A0ACA9MNF2</accession>
<reference evidence="1" key="1">
    <citation type="submission" date="2021-06" db="EMBL/GenBank/DDBJ databases">
        <authorList>
            <person name="Kallberg Y."/>
            <person name="Tangrot J."/>
            <person name="Rosling A."/>
        </authorList>
    </citation>
    <scope>NUCLEOTIDE SEQUENCE</scope>
    <source>
        <strain evidence="1">MA461A</strain>
    </source>
</reference>